<gene>
    <name evidence="3" type="ORF">LTR36_000621</name>
</gene>
<dbReference type="AlphaFoldDB" id="A0AAV9JPZ2"/>
<accession>A0AAV9JPZ2</accession>
<name>A0AAV9JPZ2_9PEZI</name>
<proteinExistence type="predicted"/>
<evidence type="ECO:0000256" key="1">
    <source>
        <dbReference type="SAM" id="MobiDB-lite"/>
    </source>
</evidence>
<feature type="domain" description="DUF7071" evidence="2">
    <location>
        <begin position="370"/>
        <end position="435"/>
    </location>
</feature>
<feature type="region of interest" description="Disordered" evidence="1">
    <location>
        <begin position="238"/>
        <end position="321"/>
    </location>
</feature>
<evidence type="ECO:0000313" key="3">
    <source>
        <dbReference type="EMBL" id="KAK4547664.1"/>
    </source>
</evidence>
<feature type="region of interest" description="Disordered" evidence="1">
    <location>
        <begin position="161"/>
        <end position="219"/>
    </location>
</feature>
<feature type="compositionally biased region" description="Polar residues" evidence="1">
    <location>
        <begin position="203"/>
        <end position="214"/>
    </location>
</feature>
<organism evidence="3 4">
    <name type="scientific">Oleoguttula mirabilis</name>
    <dbReference type="NCBI Taxonomy" id="1507867"/>
    <lineage>
        <taxon>Eukaryota</taxon>
        <taxon>Fungi</taxon>
        <taxon>Dikarya</taxon>
        <taxon>Ascomycota</taxon>
        <taxon>Pezizomycotina</taxon>
        <taxon>Dothideomycetes</taxon>
        <taxon>Dothideomycetidae</taxon>
        <taxon>Mycosphaerellales</taxon>
        <taxon>Teratosphaeriaceae</taxon>
        <taxon>Oleoguttula</taxon>
    </lineage>
</organism>
<dbReference type="Pfam" id="PF23257">
    <property type="entry name" value="DUF7071"/>
    <property type="match status" value="1"/>
</dbReference>
<protein>
    <recommendedName>
        <fullName evidence="2">DUF7071 domain-containing protein</fullName>
    </recommendedName>
</protein>
<reference evidence="3 4" key="1">
    <citation type="submission" date="2021-11" db="EMBL/GenBank/DDBJ databases">
        <title>Black yeast isolated from Biological Soil Crust.</title>
        <authorList>
            <person name="Kurbessoian T."/>
        </authorList>
    </citation>
    <scope>NUCLEOTIDE SEQUENCE [LARGE SCALE GENOMIC DNA]</scope>
    <source>
        <strain evidence="3 4">CCFEE 5522</strain>
    </source>
</reference>
<comment type="caution">
    <text evidence="3">The sequence shown here is derived from an EMBL/GenBank/DDBJ whole genome shotgun (WGS) entry which is preliminary data.</text>
</comment>
<dbReference type="Proteomes" id="UP001324427">
    <property type="component" value="Unassembled WGS sequence"/>
</dbReference>
<dbReference type="InterPro" id="IPR055499">
    <property type="entry name" value="DUF7071"/>
</dbReference>
<dbReference type="EMBL" id="JAVFHQ010000010">
    <property type="protein sequence ID" value="KAK4547664.1"/>
    <property type="molecule type" value="Genomic_DNA"/>
</dbReference>
<sequence>MSRTSGGRLKILDIERSLGVWWPLGFSRHKDRLKIPIVKRLEDGVKKITPVFGARNQTEIRVSEELRVEAERLFADVGPGLWPDAEHDRSAWLTDAAQNDLAGQYPRDLYWSNDEDRAKLWETFYTLIIAKTIRYYENHGRGWSYEPDPAEVKAEYAERDGTDGLLDHFSDDAAEDSEYDTGTTNDNIGRLSGRRKSRPSGFTPVNGTSLQPSLNGDDARSRLHEQPAATSVGAFRAALPAPSGDDKHSLMKPPSPRNSKKRKGAEDAEVPANKRAKAQPTARASSGSSAPTPITILNPSPRQAHDAVSGATGGAMSATPQPAIADTTLGTLGLPKPNANLSPPAGLMDEQVSDQPSSKTMHSTPAHISTGNPLAVEILGAFADSPVARQLLSQSSHDIDTAGLIRLRHIFDNVPATRTDAQALMDEMSKTSATNNVLLEHQPEHPYREHAERLLKADDAKALAEPANDDQSAGMSHPLGDGQEQRRGPNGTTGTPQYVPAPFPGASGLPRHDTNAGAMRAPAHDHARNGAPPPSSAAANQTNPSYHLAQGASTTVIPNSAGAASHAHASDVLERTEIEIDWWADGQVQGYMQLDAADDVDTFFRKIDEEMPPTLQGRDVRAVRVEHVNPGPNTGRAYKGRIRRGGVPAFKALVRRLEQQAVGSVPELIVTVEWET</sequence>
<evidence type="ECO:0000313" key="4">
    <source>
        <dbReference type="Proteomes" id="UP001324427"/>
    </source>
</evidence>
<feature type="compositionally biased region" description="Polar residues" evidence="1">
    <location>
        <begin position="282"/>
        <end position="301"/>
    </location>
</feature>
<keyword evidence="4" id="KW-1185">Reference proteome</keyword>
<evidence type="ECO:0000259" key="2">
    <source>
        <dbReference type="Pfam" id="PF23257"/>
    </source>
</evidence>
<feature type="region of interest" description="Disordered" evidence="1">
    <location>
        <begin position="463"/>
        <end position="542"/>
    </location>
</feature>
<feature type="compositionally biased region" description="Basic and acidic residues" evidence="1">
    <location>
        <begin position="161"/>
        <end position="171"/>
    </location>
</feature>